<dbReference type="Proteomes" id="UP000287239">
    <property type="component" value="Unassembled WGS sequence"/>
</dbReference>
<evidence type="ECO:0000313" key="3">
    <source>
        <dbReference type="Proteomes" id="UP000287239"/>
    </source>
</evidence>
<proteinExistence type="predicted"/>
<reference evidence="2 3" key="1">
    <citation type="submission" date="2017-05" db="EMBL/GenBank/DDBJ databases">
        <title>Vagococcus spp. assemblies.</title>
        <authorList>
            <person name="Gulvik C.A."/>
        </authorList>
    </citation>
    <scope>NUCLEOTIDE SEQUENCE [LARGE SCALE GENOMIC DNA]</scope>
    <source>
        <strain evidence="2 3">NCFB 2777</strain>
    </source>
</reference>
<keyword evidence="3" id="KW-1185">Reference proteome</keyword>
<dbReference type="OrthoDB" id="2884677at2"/>
<comment type="caution">
    <text evidence="2">The sequence shown here is derived from an EMBL/GenBank/DDBJ whole genome shotgun (WGS) entry which is preliminary data.</text>
</comment>
<feature type="signal peptide" evidence="1">
    <location>
        <begin position="1"/>
        <end position="23"/>
    </location>
</feature>
<dbReference type="GeneID" id="98567530"/>
<dbReference type="AlphaFoldDB" id="A0A429ZTU3"/>
<dbReference type="EMBL" id="NGJU01000004">
    <property type="protein sequence ID" value="RST97106.1"/>
    <property type="molecule type" value="Genomic_DNA"/>
</dbReference>
<sequence>MKLKILIFSLLLAVFFSSEVAFARQIGYFTNFKVDYSSTGQESLTGSRTKAVTNRRGAINLSDDTGSAWITATMRNSNGAYRGRTDVQRGKRATFATPNAEATYNYRLGLKKN</sequence>
<name>A0A429ZTU3_9ENTE</name>
<gene>
    <name evidence="2" type="ORF">CBF35_04045</name>
</gene>
<organism evidence="2 3">
    <name type="scientific">Vagococcus salmoninarum</name>
    <dbReference type="NCBI Taxonomy" id="2739"/>
    <lineage>
        <taxon>Bacteria</taxon>
        <taxon>Bacillati</taxon>
        <taxon>Bacillota</taxon>
        <taxon>Bacilli</taxon>
        <taxon>Lactobacillales</taxon>
        <taxon>Enterococcaceae</taxon>
        <taxon>Vagococcus</taxon>
    </lineage>
</organism>
<keyword evidence="1" id="KW-0732">Signal</keyword>
<feature type="chain" id="PRO_5019501701" evidence="1">
    <location>
        <begin position="24"/>
        <end position="113"/>
    </location>
</feature>
<protein>
    <submittedName>
        <fullName evidence="2">Uncharacterized protein</fullName>
    </submittedName>
</protein>
<dbReference type="RefSeq" id="WP_126778706.1">
    <property type="nucleotide sequence ID" value="NZ_NGJU01000004.1"/>
</dbReference>
<evidence type="ECO:0000256" key="1">
    <source>
        <dbReference type="SAM" id="SignalP"/>
    </source>
</evidence>
<accession>A0A429ZTU3</accession>
<evidence type="ECO:0000313" key="2">
    <source>
        <dbReference type="EMBL" id="RST97106.1"/>
    </source>
</evidence>